<dbReference type="SUPFAM" id="SSF51395">
    <property type="entry name" value="FMN-linked oxidoreductases"/>
    <property type="match status" value="1"/>
</dbReference>
<dbReference type="CDD" id="cd04747">
    <property type="entry name" value="OYE_like_5_FMN"/>
    <property type="match status" value="1"/>
</dbReference>
<accession>A0AA95IA82</accession>
<reference evidence="2" key="1">
    <citation type="submission" date="2023-05" db="EMBL/GenBank/DDBJ databases">
        <title>Comparative genomics of Bacillaceae isolates and their secondary metabolite potential.</title>
        <authorList>
            <person name="Song L."/>
            <person name="Nielsen L.J."/>
            <person name="Mohite O."/>
            <person name="Xu X."/>
            <person name="Weber T."/>
            <person name="Kovacs A.T."/>
        </authorList>
    </citation>
    <scope>NUCLEOTIDE SEQUENCE</scope>
    <source>
        <strain evidence="2">B2_4</strain>
    </source>
</reference>
<evidence type="ECO:0000259" key="1">
    <source>
        <dbReference type="Pfam" id="PF00724"/>
    </source>
</evidence>
<protein>
    <submittedName>
        <fullName evidence="2">NADH:flavin oxidoreductase</fullName>
    </submittedName>
</protein>
<dbReference type="RefSeq" id="WP_283927920.1">
    <property type="nucleotide sequence ID" value="NZ_CP126084.1"/>
</dbReference>
<feature type="domain" description="NADH:flavin oxidoreductase/NADH oxidase N-terminal" evidence="1">
    <location>
        <begin position="9"/>
        <end position="115"/>
    </location>
</feature>
<dbReference type="GO" id="GO:0005829">
    <property type="term" value="C:cytosol"/>
    <property type="evidence" value="ECO:0007669"/>
    <property type="project" value="TreeGrafter"/>
</dbReference>
<evidence type="ECO:0000313" key="3">
    <source>
        <dbReference type="Proteomes" id="UP001177943"/>
    </source>
</evidence>
<sequence>MNDMQSVQSLFEPFPFGGTTLSNRIVMAPMTRQFSPGGIPGSDVAAYYRRRAENAVGLIITEGTVINHPDSSNQSNVPHFFGADALDGWANVVTEVHNAGGKIIPQIWHMGARGHVNDYSESDIEAMIQAFSQAAFEAKRLGFDGIELHGAHGYLIDQFFWEETNQRTDQYGGDFVERTRFGAEVISACRLAVGPDFPIVLRFSQWKGTDYTAKLVKTPNELERFLAPLVDAGVDIFHCSTRRFWEPEFENSNLNLAGWTKKLTGKPTITVGSIGLDRDVTSFFTEGKGASLSRVDELIERLEREEFDLVAVGRGLLADPAWASKLREGRIDDWVPFDPEQVKKLY</sequence>
<dbReference type="GO" id="GO:0010181">
    <property type="term" value="F:FMN binding"/>
    <property type="evidence" value="ECO:0007669"/>
    <property type="project" value="InterPro"/>
</dbReference>
<dbReference type="EMBL" id="CP126084">
    <property type="protein sequence ID" value="WHX50902.1"/>
    <property type="molecule type" value="Genomic_DNA"/>
</dbReference>
<dbReference type="Pfam" id="PF00724">
    <property type="entry name" value="Oxidored_FMN"/>
    <property type="match status" value="2"/>
</dbReference>
<feature type="domain" description="NADH:flavin oxidoreductase/NADH oxidase N-terminal" evidence="1">
    <location>
        <begin position="120"/>
        <end position="332"/>
    </location>
</feature>
<gene>
    <name evidence="2" type="ORF">QNH46_09785</name>
</gene>
<dbReference type="GO" id="GO:0016491">
    <property type="term" value="F:oxidoreductase activity"/>
    <property type="evidence" value="ECO:0007669"/>
    <property type="project" value="InterPro"/>
</dbReference>
<dbReference type="KEGG" id="pwn:QNH46_09785"/>
<dbReference type="InterPro" id="IPR001155">
    <property type="entry name" value="OxRdtase_FMN_N"/>
</dbReference>
<organism evidence="2 3">
    <name type="scientific">Paenibacillus woosongensis</name>
    <dbReference type="NCBI Taxonomy" id="307580"/>
    <lineage>
        <taxon>Bacteria</taxon>
        <taxon>Bacillati</taxon>
        <taxon>Bacillota</taxon>
        <taxon>Bacilli</taxon>
        <taxon>Bacillales</taxon>
        <taxon>Paenibacillaceae</taxon>
        <taxon>Paenibacillus</taxon>
    </lineage>
</organism>
<dbReference type="AlphaFoldDB" id="A0AA95IA82"/>
<proteinExistence type="predicted"/>
<dbReference type="Gene3D" id="3.20.20.70">
    <property type="entry name" value="Aldolase class I"/>
    <property type="match status" value="1"/>
</dbReference>
<evidence type="ECO:0000313" key="2">
    <source>
        <dbReference type="EMBL" id="WHX50902.1"/>
    </source>
</evidence>
<dbReference type="InterPro" id="IPR013785">
    <property type="entry name" value="Aldolase_TIM"/>
</dbReference>
<dbReference type="Proteomes" id="UP001177943">
    <property type="component" value="Chromosome"/>
</dbReference>
<dbReference type="InterPro" id="IPR045247">
    <property type="entry name" value="Oye-like"/>
</dbReference>
<name>A0AA95IA82_9BACL</name>
<dbReference type="PANTHER" id="PTHR22893:SF55">
    <property type="entry name" value="OXIDOREDUCTASE-RELATED"/>
    <property type="match status" value="1"/>
</dbReference>
<dbReference type="PANTHER" id="PTHR22893">
    <property type="entry name" value="NADH OXIDOREDUCTASE-RELATED"/>
    <property type="match status" value="1"/>
</dbReference>